<organism evidence="1 2">
    <name type="scientific">Serendipita indica (strain DSM 11827)</name>
    <name type="common">Root endophyte fungus</name>
    <name type="synonym">Piriformospora indica</name>
    <dbReference type="NCBI Taxonomy" id="1109443"/>
    <lineage>
        <taxon>Eukaryota</taxon>
        <taxon>Fungi</taxon>
        <taxon>Dikarya</taxon>
        <taxon>Basidiomycota</taxon>
        <taxon>Agaricomycotina</taxon>
        <taxon>Agaricomycetes</taxon>
        <taxon>Sebacinales</taxon>
        <taxon>Serendipitaceae</taxon>
        <taxon>Serendipita</taxon>
    </lineage>
</organism>
<dbReference type="PANTHER" id="PTHR14187">
    <property type="entry name" value="ALPHA KINASE/ELONGATION FACTOR 2 KINASE"/>
    <property type="match status" value="1"/>
</dbReference>
<protein>
    <submittedName>
        <fullName evidence="1">Uncharacterized protein</fullName>
    </submittedName>
</protein>
<dbReference type="AlphaFoldDB" id="G4TSX3"/>
<reference evidence="1 2" key="1">
    <citation type="journal article" date="2011" name="PLoS Pathog.">
        <title>Endophytic Life Strategies Decoded by Genome and Transcriptome Analyses of the Mutualistic Root Symbiont Piriformospora indica.</title>
        <authorList>
            <person name="Zuccaro A."/>
            <person name="Lahrmann U."/>
            <person name="Guldener U."/>
            <person name="Langen G."/>
            <person name="Pfiffi S."/>
            <person name="Biedenkopf D."/>
            <person name="Wong P."/>
            <person name="Samans B."/>
            <person name="Grimm C."/>
            <person name="Basiewicz M."/>
            <person name="Murat C."/>
            <person name="Martin F."/>
            <person name="Kogel K.H."/>
        </authorList>
    </citation>
    <scope>NUCLEOTIDE SEQUENCE [LARGE SCALE GENOMIC DNA]</scope>
    <source>
        <strain evidence="1 2">DSM 11827</strain>
    </source>
</reference>
<sequence>MEPIRLLLGSTLSLSHKFTPASSAMASYRSEKMYLGDEKIVIALDIGTTMSAASYSHLFKRSYPSVEMVTQWPGQPTASGSAKIPTLVLYDGSRCVACGEEALNYELEGHEELAKWFKASQILLHMHPDSLKDRSLDIPPLPTGIPVKRIYKDMMEYMFKNTQKHFETKVPNGASIWSRHRANMEFVFAIPNGWDYVQQQTMRQAAIDAGFFPSHRADSLLHFVTEGEASVHFVSVYGSMRHWLSVGSTFGVVDAGGSTTDSTLYTCTEMTPDVVLKEAGVSECVQAAGVNVDDVLGQILKAKLANSRFGDEENIKAMIEAFELKTKRMFDGNTPTNVIKFGGNRDMDMSVGIIKGQISLKKEEVLAAFTPVLENIVGSIRRLMSSKRPKYLLLVGGFGESPYLKSRLNDLFGGQGIEIVTVEQPTKKAAATWCEHESRRETYGTDVRAIYNALLHGERSHKVERAVDGLQRISHVFDTWVQKGTTVDDGFSYTAEYHYSWPKIGYSKPKLAVEEVEVYMWDRDTVPTWAKEENGSLTPGLRRICTVKADLSALNNDGIRIEKGPNGEYWKADFQVAVTLPIGGAQLQARLQWHERGVLKQGPAITIVSFD</sequence>
<dbReference type="InParanoid" id="G4TSX3"/>
<dbReference type="CDD" id="cd10170">
    <property type="entry name" value="ASKHA_NBD_HSP70"/>
    <property type="match status" value="1"/>
</dbReference>
<dbReference type="InterPro" id="IPR043129">
    <property type="entry name" value="ATPase_NBD"/>
</dbReference>
<gene>
    <name evidence="1" type="ORF">PIIN_08368</name>
</gene>
<dbReference type="HOGENOM" id="CLU_009958_4_1_1"/>
<keyword evidence="2" id="KW-1185">Reference proteome</keyword>
<dbReference type="OMA" id="RYLFECA"/>
<evidence type="ECO:0000313" key="1">
    <source>
        <dbReference type="EMBL" id="CCA74416.1"/>
    </source>
</evidence>
<dbReference type="Gene3D" id="3.90.640.10">
    <property type="entry name" value="Actin, Chain A, domain 4"/>
    <property type="match status" value="1"/>
</dbReference>
<proteinExistence type="predicted"/>
<dbReference type="eggNOG" id="KOG0101">
    <property type="taxonomic scope" value="Eukaryota"/>
</dbReference>
<dbReference type="Gene3D" id="3.30.420.40">
    <property type="match status" value="2"/>
</dbReference>
<dbReference type="STRING" id="1109443.G4TSX3"/>
<accession>G4TSX3</accession>
<comment type="caution">
    <text evidence="1">The sequence shown here is derived from an EMBL/GenBank/DDBJ whole genome shotgun (WGS) entry which is preliminary data.</text>
</comment>
<dbReference type="PANTHER" id="PTHR14187:SF5">
    <property type="entry name" value="HEAT SHOCK 70 KDA PROTEIN 12A"/>
    <property type="match status" value="1"/>
</dbReference>
<evidence type="ECO:0000313" key="2">
    <source>
        <dbReference type="Proteomes" id="UP000007148"/>
    </source>
</evidence>
<dbReference type="EMBL" id="CAFZ01000311">
    <property type="protein sequence ID" value="CCA74416.1"/>
    <property type="molecule type" value="Genomic_DNA"/>
</dbReference>
<dbReference type="Proteomes" id="UP000007148">
    <property type="component" value="Unassembled WGS sequence"/>
</dbReference>
<dbReference type="OrthoDB" id="2963168at2759"/>
<dbReference type="SUPFAM" id="SSF53067">
    <property type="entry name" value="Actin-like ATPase domain"/>
    <property type="match status" value="2"/>
</dbReference>
<name>G4TSX3_SERID</name>